<dbReference type="RefSeq" id="WP_274164001.1">
    <property type="nucleotide sequence ID" value="NZ_JAJUBC010000007.1"/>
</dbReference>
<evidence type="ECO:0000259" key="1">
    <source>
        <dbReference type="Pfam" id="PF04664"/>
    </source>
</evidence>
<comment type="caution">
    <text evidence="2">The sequence shown here is derived from an EMBL/GenBank/DDBJ whole genome shotgun (WGS) entry which is preliminary data.</text>
</comment>
<proteinExistence type="predicted"/>
<organism evidence="2 3">
    <name type="scientific">Enterovibrio gelatinilyticus</name>
    <dbReference type="NCBI Taxonomy" id="2899819"/>
    <lineage>
        <taxon>Bacteria</taxon>
        <taxon>Pseudomonadati</taxon>
        <taxon>Pseudomonadota</taxon>
        <taxon>Gammaproteobacteria</taxon>
        <taxon>Vibrionales</taxon>
        <taxon>Vibrionaceae</taxon>
        <taxon>Enterovibrio</taxon>
    </lineage>
</organism>
<reference evidence="2" key="1">
    <citation type="submission" date="2021-12" db="EMBL/GenBank/DDBJ databases">
        <title>Enterovibrio ZSDZ35 sp. nov. and Enterovibrio ZSDZ42 sp. nov., isolated from coastal seawater in Qingdao.</title>
        <authorList>
            <person name="Zhang P."/>
        </authorList>
    </citation>
    <scope>NUCLEOTIDE SEQUENCE</scope>
    <source>
        <strain evidence="2">ZSDZ42</strain>
    </source>
</reference>
<dbReference type="PANTHER" id="PTHR14015:SF2">
    <property type="entry name" value="OPIOID GROWTH FACTOR RECEPTOR (OGFR) CONSERVED DOMAIN-CONTAINING PROTEIN"/>
    <property type="match status" value="1"/>
</dbReference>
<dbReference type="InterPro" id="IPR039574">
    <property type="entry name" value="OGFr"/>
</dbReference>
<dbReference type="InterPro" id="IPR006757">
    <property type="entry name" value="OGF_rcpt"/>
</dbReference>
<feature type="domain" description="Opioid growth factor receptor (OGFr) conserved" evidence="1">
    <location>
        <begin position="26"/>
        <end position="160"/>
    </location>
</feature>
<protein>
    <recommendedName>
        <fullName evidence="1">Opioid growth factor receptor (OGFr) conserved domain-containing protein</fullName>
    </recommendedName>
</protein>
<dbReference type="Pfam" id="PF04664">
    <property type="entry name" value="OGFr_N"/>
    <property type="match status" value="1"/>
</dbReference>
<evidence type="ECO:0000313" key="2">
    <source>
        <dbReference type="EMBL" id="MDD1793137.1"/>
    </source>
</evidence>
<accession>A0ABT5R0T4</accession>
<name>A0ABT5R0T4_9GAMM</name>
<evidence type="ECO:0000313" key="3">
    <source>
        <dbReference type="Proteomes" id="UP001149400"/>
    </source>
</evidence>
<keyword evidence="3" id="KW-1185">Reference proteome</keyword>
<dbReference type="PANTHER" id="PTHR14015">
    <property type="entry name" value="OPIOID GROWTH FACTOR RECEPTOR OGFR ZETA-TYPE OPIOID RECEPTOR"/>
    <property type="match status" value="1"/>
</dbReference>
<gene>
    <name evidence="2" type="ORF">LRP50_08370</name>
</gene>
<dbReference type="EMBL" id="JAJUBC010000007">
    <property type="protein sequence ID" value="MDD1793137.1"/>
    <property type="molecule type" value="Genomic_DNA"/>
</dbReference>
<dbReference type="Proteomes" id="UP001149400">
    <property type="component" value="Unassembled WGS sequence"/>
</dbReference>
<sequence>MSKIASYMNGNEPDVFGRFISEIHNYNHFWLEHDHKFIQVLFPIDYGHKFNKHALLVEQVDIDAFNASDELRNVHLRSLDLMLDYYGLERRGEDIVVRDELIPKSHDWLKPKNHNQLRITRIIRSLFLLGNKVVAQNLQRVFIREAKRIGTVSDDTLVHWENATA</sequence>